<protein>
    <submittedName>
        <fullName evidence="2">Uncharacterized protein</fullName>
    </submittedName>
</protein>
<evidence type="ECO:0000313" key="3">
    <source>
        <dbReference type="Proteomes" id="UP000235786"/>
    </source>
</evidence>
<dbReference type="EMBL" id="KZ613959">
    <property type="protein sequence ID" value="PMD32452.1"/>
    <property type="molecule type" value="Genomic_DNA"/>
</dbReference>
<dbReference type="Proteomes" id="UP000235786">
    <property type="component" value="Unassembled WGS sequence"/>
</dbReference>
<proteinExistence type="predicted"/>
<evidence type="ECO:0000256" key="1">
    <source>
        <dbReference type="SAM" id="MobiDB-lite"/>
    </source>
</evidence>
<gene>
    <name evidence="2" type="ORF">L207DRAFT_609824</name>
</gene>
<dbReference type="AlphaFoldDB" id="A0A2J6R1Q8"/>
<keyword evidence="3" id="KW-1185">Reference proteome</keyword>
<name>A0A2J6R1Q8_HYAVF</name>
<accession>A0A2J6R1Q8</accession>
<sequence>MTDHQLYPAKMAQPPIFGTDFSFDFAFKKDDCRFSFIVELPTDPSLAEEYEECKPIRSSARQLNTKDVAASKCGKPNESQDSNQGKRKDDNEKDGKKDKEKQNGRAEHDSKEAAPTRGEQIRTVAKMLFPQYFVGYNHIITSLRQINVRLTNANDKTLTKEQLKSMKLKRWQGGKKSNVEKVWRKMCRELKNLFKALGRWEARQTARVEDIMRALRITKNRRDAIDRRMRSLQLRFGLPPKSFNIELDWEHDEGDCTEEPKPKLKEHEQALGSREGIEELKKEMKFLRDSLTLEAALSGALEEELRCLCRHCGWDEQERGTLCYGNAQDGVGNADGIRSK</sequence>
<reference evidence="2 3" key="1">
    <citation type="submission" date="2016-04" db="EMBL/GenBank/DDBJ databases">
        <title>A degradative enzymes factory behind the ericoid mycorrhizal symbiosis.</title>
        <authorList>
            <consortium name="DOE Joint Genome Institute"/>
            <person name="Martino E."/>
            <person name="Morin E."/>
            <person name="Grelet G."/>
            <person name="Kuo A."/>
            <person name="Kohler A."/>
            <person name="Daghino S."/>
            <person name="Barry K."/>
            <person name="Choi C."/>
            <person name="Cichocki N."/>
            <person name="Clum A."/>
            <person name="Copeland A."/>
            <person name="Hainaut M."/>
            <person name="Haridas S."/>
            <person name="Labutti K."/>
            <person name="Lindquist E."/>
            <person name="Lipzen A."/>
            <person name="Khouja H.-R."/>
            <person name="Murat C."/>
            <person name="Ohm R."/>
            <person name="Olson A."/>
            <person name="Spatafora J."/>
            <person name="Veneault-Fourrey C."/>
            <person name="Henrissat B."/>
            <person name="Grigoriev I."/>
            <person name="Martin F."/>
            <person name="Perotto S."/>
        </authorList>
    </citation>
    <scope>NUCLEOTIDE SEQUENCE [LARGE SCALE GENOMIC DNA]</scope>
    <source>
        <strain evidence="2 3">F</strain>
    </source>
</reference>
<organism evidence="2 3">
    <name type="scientific">Hyaloscypha variabilis (strain UAMH 11265 / GT02V1 / F)</name>
    <name type="common">Meliniomyces variabilis</name>
    <dbReference type="NCBI Taxonomy" id="1149755"/>
    <lineage>
        <taxon>Eukaryota</taxon>
        <taxon>Fungi</taxon>
        <taxon>Dikarya</taxon>
        <taxon>Ascomycota</taxon>
        <taxon>Pezizomycotina</taxon>
        <taxon>Leotiomycetes</taxon>
        <taxon>Helotiales</taxon>
        <taxon>Hyaloscyphaceae</taxon>
        <taxon>Hyaloscypha</taxon>
        <taxon>Hyaloscypha variabilis</taxon>
    </lineage>
</organism>
<feature type="compositionally biased region" description="Basic and acidic residues" evidence="1">
    <location>
        <begin position="84"/>
        <end position="114"/>
    </location>
</feature>
<feature type="region of interest" description="Disordered" evidence="1">
    <location>
        <begin position="53"/>
        <end position="118"/>
    </location>
</feature>
<evidence type="ECO:0000313" key="2">
    <source>
        <dbReference type="EMBL" id="PMD32452.1"/>
    </source>
</evidence>
<dbReference type="OrthoDB" id="10613703at2759"/>